<organism evidence="1 2">
    <name type="scientific">Mycena pura</name>
    <dbReference type="NCBI Taxonomy" id="153505"/>
    <lineage>
        <taxon>Eukaryota</taxon>
        <taxon>Fungi</taxon>
        <taxon>Dikarya</taxon>
        <taxon>Basidiomycota</taxon>
        <taxon>Agaricomycotina</taxon>
        <taxon>Agaricomycetes</taxon>
        <taxon>Agaricomycetidae</taxon>
        <taxon>Agaricales</taxon>
        <taxon>Marasmiineae</taxon>
        <taxon>Mycenaceae</taxon>
        <taxon>Mycena</taxon>
    </lineage>
</organism>
<dbReference type="Proteomes" id="UP001219525">
    <property type="component" value="Unassembled WGS sequence"/>
</dbReference>
<gene>
    <name evidence="1" type="ORF">GGX14DRAFT_393612</name>
</gene>
<proteinExistence type="predicted"/>
<evidence type="ECO:0000313" key="1">
    <source>
        <dbReference type="EMBL" id="KAJ7212723.1"/>
    </source>
</evidence>
<keyword evidence="2" id="KW-1185">Reference proteome</keyword>
<dbReference type="EMBL" id="JARJCW010000023">
    <property type="protein sequence ID" value="KAJ7212723.1"/>
    <property type="molecule type" value="Genomic_DNA"/>
</dbReference>
<name>A0AAD6VHB3_9AGAR</name>
<accession>A0AAD6VHB3</accession>
<protein>
    <submittedName>
        <fullName evidence="1">Uncharacterized protein</fullName>
    </submittedName>
</protein>
<comment type="caution">
    <text evidence="1">The sequence shown here is derived from an EMBL/GenBank/DDBJ whole genome shotgun (WGS) entry which is preliminary data.</text>
</comment>
<reference evidence="1" key="1">
    <citation type="submission" date="2023-03" db="EMBL/GenBank/DDBJ databases">
        <title>Massive genome expansion in bonnet fungi (Mycena s.s.) driven by repeated elements and novel gene families across ecological guilds.</title>
        <authorList>
            <consortium name="Lawrence Berkeley National Laboratory"/>
            <person name="Harder C.B."/>
            <person name="Miyauchi S."/>
            <person name="Viragh M."/>
            <person name="Kuo A."/>
            <person name="Thoen E."/>
            <person name="Andreopoulos B."/>
            <person name="Lu D."/>
            <person name="Skrede I."/>
            <person name="Drula E."/>
            <person name="Henrissat B."/>
            <person name="Morin E."/>
            <person name="Kohler A."/>
            <person name="Barry K."/>
            <person name="LaButti K."/>
            <person name="Morin E."/>
            <person name="Salamov A."/>
            <person name="Lipzen A."/>
            <person name="Mereny Z."/>
            <person name="Hegedus B."/>
            <person name="Baldrian P."/>
            <person name="Stursova M."/>
            <person name="Weitz H."/>
            <person name="Taylor A."/>
            <person name="Grigoriev I.V."/>
            <person name="Nagy L.G."/>
            <person name="Martin F."/>
            <person name="Kauserud H."/>
        </authorList>
    </citation>
    <scope>NUCLEOTIDE SEQUENCE</scope>
    <source>
        <strain evidence="1">9144</strain>
    </source>
</reference>
<sequence length="137" mass="13765">MATSKPCSFINLRVAFTLPIIAASEGSNRSRSFREYLGDAATRAGCDIYVQATLFGIGVDVPVYAPSSGGRERSKVPGPVSPVLGASTVGATGAGIGTDTTVNPRAEPVSPVVSAVGVGEGVQDTGARIRLGNGSGN</sequence>
<dbReference type="AlphaFoldDB" id="A0AAD6VHB3"/>
<evidence type="ECO:0000313" key="2">
    <source>
        <dbReference type="Proteomes" id="UP001219525"/>
    </source>
</evidence>